<evidence type="ECO:0000313" key="3">
    <source>
        <dbReference type="Proteomes" id="UP001194580"/>
    </source>
</evidence>
<dbReference type="Proteomes" id="UP001194580">
    <property type="component" value="Unassembled WGS sequence"/>
</dbReference>
<accession>A0AAD4DFZ3</accession>
<keyword evidence="1" id="KW-0732">Signal</keyword>
<gene>
    <name evidence="2" type="ORF">BGZ95_006365</name>
</gene>
<reference evidence="2" key="1">
    <citation type="journal article" date="2020" name="Fungal Divers.">
        <title>Resolving the Mortierellaceae phylogeny through synthesis of multi-gene phylogenetics and phylogenomics.</title>
        <authorList>
            <person name="Vandepol N."/>
            <person name="Liber J."/>
            <person name="Desiro A."/>
            <person name="Na H."/>
            <person name="Kennedy M."/>
            <person name="Barry K."/>
            <person name="Grigoriev I.V."/>
            <person name="Miller A.N."/>
            <person name="O'Donnell K."/>
            <person name="Stajich J.E."/>
            <person name="Bonito G."/>
        </authorList>
    </citation>
    <scope>NUCLEOTIDE SEQUENCE</scope>
    <source>
        <strain evidence="2">NRRL 28262</strain>
    </source>
</reference>
<protein>
    <submittedName>
        <fullName evidence="2">Uncharacterized protein</fullName>
    </submittedName>
</protein>
<evidence type="ECO:0000256" key="1">
    <source>
        <dbReference type="SAM" id="SignalP"/>
    </source>
</evidence>
<feature type="chain" id="PRO_5042089040" evidence="1">
    <location>
        <begin position="22"/>
        <end position="93"/>
    </location>
</feature>
<feature type="signal peptide" evidence="1">
    <location>
        <begin position="1"/>
        <end position="21"/>
    </location>
</feature>
<dbReference type="EMBL" id="JAAAIL010000297">
    <property type="protein sequence ID" value="KAG0277173.1"/>
    <property type="molecule type" value="Genomic_DNA"/>
</dbReference>
<name>A0AAD4DFZ3_9FUNG</name>
<evidence type="ECO:0000313" key="2">
    <source>
        <dbReference type="EMBL" id="KAG0277173.1"/>
    </source>
</evidence>
<sequence length="93" mass="10424">MLKTLTSLAVIAAMATAQVTAQQLDTNQAGVQAAADWNSDPTAEVNGDGEGDNAKWGWGNWGHHGGWRYPGGYYGWGYPHYRYNWGYGRRMWW</sequence>
<organism evidence="2 3">
    <name type="scientific">Linnemannia exigua</name>
    <dbReference type="NCBI Taxonomy" id="604196"/>
    <lineage>
        <taxon>Eukaryota</taxon>
        <taxon>Fungi</taxon>
        <taxon>Fungi incertae sedis</taxon>
        <taxon>Mucoromycota</taxon>
        <taxon>Mortierellomycotina</taxon>
        <taxon>Mortierellomycetes</taxon>
        <taxon>Mortierellales</taxon>
        <taxon>Mortierellaceae</taxon>
        <taxon>Linnemannia</taxon>
    </lineage>
</organism>
<dbReference type="AlphaFoldDB" id="A0AAD4DFZ3"/>
<proteinExistence type="predicted"/>
<comment type="caution">
    <text evidence="2">The sequence shown here is derived from an EMBL/GenBank/DDBJ whole genome shotgun (WGS) entry which is preliminary data.</text>
</comment>
<keyword evidence="3" id="KW-1185">Reference proteome</keyword>